<name>A0ABX8DFY9_9GAMM</name>
<evidence type="ECO:0000313" key="1">
    <source>
        <dbReference type="EMBL" id="QVK22842.1"/>
    </source>
</evidence>
<proteinExistence type="predicted"/>
<keyword evidence="2" id="KW-1185">Reference proteome</keyword>
<evidence type="ECO:0000313" key="2">
    <source>
        <dbReference type="Proteomes" id="UP000676428"/>
    </source>
</evidence>
<accession>A0ABX8DFY9</accession>
<sequence>MKPVFKVEQSQREHSAQARTLWCAQHERCDYVVMDGDDEVHFTDYAQPGRLQLLRASQPINSAEALLQFVEQDYQQRFAD</sequence>
<dbReference type="EMBL" id="CP074572">
    <property type="protein sequence ID" value="QVK22842.1"/>
    <property type="molecule type" value="Genomic_DNA"/>
</dbReference>
<dbReference type="Proteomes" id="UP000676428">
    <property type="component" value="Chromosome"/>
</dbReference>
<dbReference type="RefSeq" id="WP_213681491.1">
    <property type="nucleotide sequence ID" value="NZ_CP074572.1"/>
</dbReference>
<protein>
    <submittedName>
        <fullName evidence="1">Uncharacterized protein</fullName>
    </submittedName>
</protein>
<gene>
    <name evidence="1" type="ORF">KHX94_16840</name>
</gene>
<reference evidence="1 2" key="1">
    <citation type="journal article" date="2012" name="Int. J. Syst. Evol. Microbiol.">
        <title>Shewanella dokdonensis sp. nov., isolated from seawater.</title>
        <authorList>
            <person name="Sung H.R."/>
            <person name="Yoon J.H."/>
            <person name="Ghim S.Y."/>
        </authorList>
    </citation>
    <scope>NUCLEOTIDE SEQUENCE [LARGE SCALE GENOMIC DNA]</scope>
    <source>
        <strain evidence="1 2">DSM 23626</strain>
    </source>
</reference>
<organism evidence="1 2">
    <name type="scientific">Shewanella dokdonensis</name>
    <dbReference type="NCBI Taxonomy" id="712036"/>
    <lineage>
        <taxon>Bacteria</taxon>
        <taxon>Pseudomonadati</taxon>
        <taxon>Pseudomonadota</taxon>
        <taxon>Gammaproteobacteria</taxon>
        <taxon>Alteromonadales</taxon>
        <taxon>Shewanellaceae</taxon>
        <taxon>Shewanella</taxon>
    </lineage>
</organism>